<proteinExistence type="predicted"/>
<accession>A0A821Y878</accession>
<dbReference type="EMBL" id="CAJOBS010014904">
    <property type="protein sequence ID" value="CAF4955645.1"/>
    <property type="molecule type" value="Genomic_DNA"/>
</dbReference>
<feature type="non-terminal residue" evidence="1">
    <location>
        <position position="1"/>
    </location>
</feature>
<comment type="caution">
    <text evidence="1">The sequence shown here is derived from an EMBL/GenBank/DDBJ whole genome shotgun (WGS) entry which is preliminary data.</text>
</comment>
<dbReference type="AlphaFoldDB" id="A0A821Y878"/>
<sequence length="116" mass="11694">APEVMAHSVASLLPEKTAADQLKIEIPAAAASVLTDEVKAEAPLAAAESIAGQEIKVEALAPAAESARTDELKAVAPAIESVPTNEAKAAAPAIETVPAPEVMTHSVASLLPEKIA</sequence>
<gene>
    <name evidence="1" type="ORF">TOA249_LOCUS34061</name>
</gene>
<reference evidence="1" key="1">
    <citation type="submission" date="2021-02" db="EMBL/GenBank/DDBJ databases">
        <authorList>
            <person name="Nowell W R."/>
        </authorList>
    </citation>
    <scope>NUCLEOTIDE SEQUENCE</scope>
</reference>
<name>A0A821Y878_9BILA</name>
<dbReference type="Proteomes" id="UP000663838">
    <property type="component" value="Unassembled WGS sequence"/>
</dbReference>
<organism evidence="1 2">
    <name type="scientific">Rotaria socialis</name>
    <dbReference type="NCBI Taxonomy" id="392032"/>
    <lineage>
        <taxon>Eukaryota</taxon>
        <taxon>Metazoa</taxon>
        <taxon>Spiralia</taxon>
        <taxon>Gnathifera</taxon>
        <taxon>Rotifera</taxon>
        <taxon>Eurotatoria</taxon>
        <taxon>Bdelloidea</taxon>
        <taxon>Philodinida</taxon>
        <taxon>Philodinidae</taxon>
        <taxon>Rotaria</taxon>
    </lineage>
</organism>
<evidence type="ECO:0000313" key="2">
    <source>
        <dbReference type="Proteomes" id="UP000663838"/>
    </source>
</evidence>
<feature type="non-terminal residue" evidence="1">
    <location>
        <position position="116"/>
    </location>
</feature>
<evidence type="ECO:0000313" key="1">
    <source>
        <dbReference type="EMBL" id="CAF4955645.1"/>
    </source>
</evidence>
<protein>
    <submittedName>
        <fullName evidence="1">Uncharacterized protein</fullName>
    </submittedName>
</protein>